<protein>
    <submittedName>
        <fullName evidence="2">Acetyltransferase GNAT domain containing protein</fullName>
    </submittedName>
</protein>
<keyword evidence="3" id="KW-1185">Reference proteome</keyword>
<dbReference type="InterPro" id="IPR000182">
    <property type="entry name" value="GNAT_dom"/>
</dbReference>
<name>A0A9K3PNN5_9STRA</name>
<reference evidence="2" key="2">
    <citation type="submission" date="2021-04" db="EMBL/GenBank/DDBJ databases">
        <authorList>
            <person name="Podell S."/>
        </authorList>
    </citation>
    <scope>NUCLEOTIDE SEQUENCE</scope>
    <source>
        <strain evidence="2">Hildebrandi</strain>
    </source>
</reference>
<sequence length="170" mass="18761">MTARFSIVRIVGGSLQARTSNAASLYESGLRLRANYLWSVDGCTVESYAASDLQSVHFFATASHAADATDEVAVGTVQYDPATNRLRQLIVDPAHRRQNLGARMVDAVKTKAIDYHQRDCLKVHAWLDSAPFYARQGFVPIGDVYESNGVLCQVMIYDPKKKGSRDGYIS</sequence>
<dbReference type="PROSITE" id="PS51186">
    <property type="entry name" value="GNAT"/>
    <property type="match status" value="1"/>
</dbReference>
<dbReference type="Pfam" id="PF13673">
    <property type="entry name" value="Acetyltransf_10"/>
    <property type="match status" value="1"/>
</dbReference>
<accession>A0A9K3PNN5</accession>
<dbReference type="GO" id="GO:0016747">
    <property type="term" value="F:acyltransferase activity, transferring groups other than amino-acyl groups"/>
    <property type="evidence" value="ECO:0007669"/>
    <property type="project" value="InterPro"/>
</dbReference>
<dbReference type="EMBL" id="JAGRRH010000016">
    <property type="protein sequence ID" value="KAG7354072.1"/>
    <property type="molecule type" value="Genomic_DNA"/>
</dbReference>
<dbReference type="CDD" id="cd04301">
    <property type="entry name" value="NAT_SF"/>
    <property type="match status" value="1"/>
</dbReference>
<evidence type="ECO:0000313" key="3">
    <source>
        <dbReference type="Proteomes" id="UP000693970"/>
    </source>
</evidence>
<organism evidence="2 3">
    <name type="scientific">Nitzschia inconspicua</name>
    <dbReference type="NCBI Taxonomy" id="303405"/>
    <lineage>
        <taxon>Eukaryota</taxon>
        <taxon>Sar</taxon>
        <taxon>Stramenopiles</taxon>
        <taxon>Ochrophyta</taxon>
        <taxon>Bacillariophyta</taxon>
        <taxon>Bacillariophyceae</taxon>
        <taxon>Bacillariophycidae</taxon>
        <taxon>Bacillariales</taxon>
        <taxon>Bacillariaceae</taxon>
        <taxon>Nitzschia</taxon>
    </lineage>
</organism>
<gene>
    <name evidence="2" type="ORF">IV203_003428</name>
</gene>
<comment type="caution">
    <text evidence="2">The sequence shown here is derived from an EMBL/GenBank/DDBJ whole genome shotgun (WGS) entry which is preliminary data.</text>
</comment>
<evidence type="ECO:0000313" key="2">
    <source>
        <dbReference type="EMBL" id="KAG7354072.1"/>
    </source>
</evidence>
<proteinExistence type="predicted"/>
<evidence type="ECO:0000259" key="1">
    <source>
        <dbReference type="PROSITE" id="PS51186"/>
    </source>
</evidence>
<dbReference type="Proteomes" id="UP000693970">
    <property type="component" value="Unassembled WGS sequence"/>
</dbReference>
<feature type="domain" description="N-acetyltransferase" evidence="1">
    <location>
        <begin position="15"/>
        <end position="163"/>
    </location>
</feature>
<dbReference type="OrthoDB" id="329272at2759"/>
<reference evidence="2" key="1">
    <citation type="journal article" date="2021" name="Sci. Rep.">
        <title>Diploid genomic architecture of Nitzschia inconspicua, an elite biomass production diatom.</title>
        <authorList>
            <person name="Oliver A."/>
            <person name="Podell S."/>
            <person name="Pinowska A."/>
            <person name="Traller J.C."/>
            <person name="Smith S.R."/>
            <person name="McClure R."/>
            <person name="Beliaev A."/>
            <person name="Bohutskyi P."/>
            <person name="Hill E.A."/>
            <person name="Rabines A."/>
            <person name="Zheng H."/>
            <person name="Allen L.Z."/>
            <person name="Kuo A."/>
            <person name="Grigoriev I.V."/>
            <person name="Allen A.E."/>
            <person name="Hazlebeck D."/>
            <person name="Allen E.E."/>
        </authorList>
    </citation>
    <scope>NUCLEOTIDE SEQUENCE</scope>
    <source>
        <strain evidence="2">Hildebrandi</strain>
    </source>
</reference>
<dbReference type="AlphaFoldDB" id="A0A9K3PNN5"/>